<gene>
    <name evidence="1" type="ORF">COLO4_35910</name>
</gene>
<protein>
    <submittedName>
        <fullName evidence="1">Uncharacterized protein</fullName>
    </submittedName>
</protein>
<sequence>MVQEWKQNFQGSCMEFIGVWENSEDMGGGESIGVMQALQLLRSIGDKSGKKGHEEHATKPKIRCRQEMVEEVKMTKPESKMEVQQFPWLEERTRIRWRWKRSQNGWGRFVGDGGLGCGRIVTKGEFAVEGISEGIESIRN</sequence>
<organism evidence="1 2">
    <name type="scientific">Corchorus olitorius</name>
    <dbReference type="NCBI Taxonomy" id="93759"/>
    <lineage>
        <taxon>Eukaryota</taxon>
        <taxon>Viridiplantae</taxon>
        <taxon>Streptophyta</taxon>
        <taxon>Embryophyta</taxon>
        <taxon>Tracheophyta</taxon>
        <taxon>Spermatophyta</taxon>
        <taxon>Magnoliopsida</taxon>
        <taxon>eudicotyledons</taxon>
        <taxon>Gunneridae</taxon>
        <taxon>Pentapetalae</taxon>
        <taxon>rosids</taxon>
        <taxon>malvids</taxon>
        <taxon>Malvales</taxon>
        <taxon>Malvaceae</taxon>
        <taxon>Grewioideae</taxon>
        <taxon>Apeibeae</taxon>
        <taxon>Corchorus</taxon>
    </lineage>
</organism>
<dbReference type="EMBL" id="AWUE01022910">
    <property type="protein sequence ID" value="OMO55610.1"/>
    <property type="molecule type" value="Genomic_DNA"/>
</dbReference>
<evidence type="ECO:0000313" key="2">
    <source>
        <dbReference type="Proteomes" id="UP000187203"/>
    </source>
</evidence>
<evidence type="ECO:0000313" key="1">
    <source>
        <dbReference type="EMBL" id="OMO55610.1"/>
    </source>
</evidence>
<keyword evidence="2" id="KW-1185">Reference proteome</keyword>
<accession>A0A1R3GC69</accession>
<reference evidence="2" key="1">
    <citation type="submission" date="2013-09" db="EMBL/GenBank/DDBJ databases">
        <title>Corchorus olitorius genome sequencing.</title>
        <authorList>
            <person name="Alam M."/>
            <person name="Haque M.S."/>
            <person name="Islam M.S."/>
            <person name="Emdad E.M."/>
            <person name="Islam M.M."/>
            <person name="Ahmed B."/>
            <person name="Halim A."/>
            <person name="Hossen Q.M.M."/>
            <person name="Hossain M.Z."/>
            <person name="Ahmed R."/>
            <person name="Khan M.M."/>
            <person name="Islam R."/>
            <person name="Rashid M.M."/>
            <person name="Khan S.A."/>
            <person name="Rahman M.S."/>
            <person name="Alam M."/>
            <person name="Yahiya A.S."/>
            <person name="Khan M.S."/>
            <person name="Azam M.S."/>
            <person name="Haque T."/>
            <person name="Lashkar M.Z.H."/>
            <person name="Akhand A.I."/>
            <person name="Morshed G."/>
            <person name="Roy S."/>
            <person name="Uddin K.S."/>
            <person name="Rabeya T."/>
            <person name="Hossain A.S."/>
            <person name="Chowdhury A."/>
            <person name="Snigdha A.R."/>
            <person name="Mortoza M.S."/>
            <person name="Matin S.A."/>
            <person name="Hoque S.M.E."/>
            <person name="Islam M.K."/>
            <person name="Roy D.K."/>
            <person name="Haider R."/>
            <person name="Moosa M.M."/>
            <person name="Elias S.M."/>
            <person name="Hasan A.M."/>
            <person name="Jahan S."/>
            <person name="Shafiuddin M."/>
            <person name="Mahmood N."/>
            <person name="Shommy N.S."/>
        </authorList>
    </citation>
    <scope>NUCLEOTIDE SEQUENCE [LARGE SCALE GENOMIC DNA]</scope>
    <source>
        <strain evidence="2">cv. O-4</strain>
    </source>
</reference>
<name>A0A1R3GC69_9ROSI</name>
<dbReference type="AlphaFoldDB" id="A0A1R3GC69"/>
<comment type="caution">
    <text evidence="1">The sequence shown here is derived from an EMBL/GenBank/DDBJ whole genome shotgun (WGS) entry which is preliminary data.</text>
</comment>
<proteinExistence type="predicted"/>
<dbReference type="Proteomes" id="UP000187203">
    <property type="component" value="Unassembled WGS sequence"/>
</dbReference>